<dbReference type="PANTHER" id="PTHR42901">
    <property type="entry name" value="ALCOHOL DEHYDROGENASE"/>
    <property type="match status" value="1"/>
</dbReference>
<sequence length="302" mass="32833">MSNDPGQKYSNTSRNFVPTMHHDTYAAIDPTKADLKGKYVFITGASKGIGKAAALSFAKAGASGIALGGRSPLTSIVEETKIAAIFAGHPAPKILALSLDVMDSSSVDDAARRISTEFGGRFDVFVNNAGYMSRHVPLAETDPEDWWRGHEVNLKGPYLVTQPFFPLLMTSTHKVLLNISSIGALMGGGYSSAYRTSKLALVRFTEVLDIENGPQTKNGVVAIAAHPGGMKTELALHLPEKWHAELVDTVEERREWLGGRYVSVNWDVGELEARKENVLRGDLLKVRLAVNLAVNLFLMLEI</sequence>
<dbReference type="PRINTS" id="PR00081">
    <property type="entry name" value="GDHRDH"/>
</dbReference>
<protein>
    <submittedName>
        <fullName evidence="4">Oxidoreductase-like protein</fullName>
    </submittedName>
</protein>
<dbReference type="GO" id="GO:0016491">
    <property type="term" value="F:oxidoreductase activity"/>
    <property type="evidence" value="ECO:0007669"/>
    <property type="project" value="UniProtKB-KW"/>
</dbReference>
<gene>
    <name evidence="4" type="ORF">BU23DRAFT_625617</name>
</gene>
<accession>A0A6A5VZR6</accession>
<name>A0A6A5VZR6_9PLEO</name>
<evidence type="ECO:0000256" key="1">
    <source>
        <dbReference type="ARBA" id="ARBA00006484"/>
    </source>
</evidence>
<dbReference type="Proteomes" id="UP000800036">
    <property type="component" value="Unassembled WGS sequence"/>
</dbReference>
<evidence type="ECO:0000313" key="4">
    <source>
        <dbReference type="EMBL" id="KAF1980346.1"/>
    </source>
</evidence>
<dbReference type="Pfam" id="PF00106">
    <property type="entry name" value="adh_short"/>
    <property type="match status" value="1"/>
</dbReference>
<organism evidence="4 5">
    <name type="scientific">Bimuria novae-zelandiae CBS 107.79</name>
    <dbReference type="NCBI Taxonomy" id="1447943"/>
    <lineage>
        <taxon>Eukaryota</taxon>
        <taxon>Fungi</taxon>
        <taxon>Dikarya</taxon>
        <taxon>Ascomycota</taxon>
        <taxon>Pezizomycotina</taxon>
        <taxon>Dothideomycetes</taxon>
        <taxon>Pleosporomycetidae</taxon>
        <taxon>Pleosporales</taxon>
        <taxon>Massarineae</taxon>
        <taxon>Didymosphaeriaceae</taxon>
        <taxon>Bimuria</taxon>
    </lineage>
</organism>
<dbReference type="EMBL" id="ML976656">
    <property type="protein sequence ID" value="KAF1980346.1"/>
    <property type="molecule type" value="Genomic_DNA"/>
</dbReference>
<comment type="similarity">
    <text evidence="1 3">Belongs to the short-chain dehydrogenases/reductases (SDR) family.</text>
</comment>
<dbReference type="Gene3D" id="3.40.50.720">
    <property type="entry name" value="NAD(P)-binding Rossmann-like Domain"/>
    <property type="match status" value="1"/>
</dbReference>
<dbReference type="CDD" id="cd05233">
    <property type="entry name" value="SDR_c"/>
    <property type="match status" value="1"/>
</dbReference>
<evidence type="ECO:0000256" key="3">
    <source>
        <dbReference type="RuleBase" id="RU000363"/>
    </source>
</evidence>
<evidence type="ECO:0000256" key="2">
    <source>
        <dbReference type="ARBA" id="ARBA00023002"/>
    </source>
</evidence>
<dbReference type="SUPFAM" id="SSF51735">
    <property type="entry name" value="NAD(P)-binding Rossmann-fold domains"/>
    <property type="match status" value="1"/>
</dbReference>
<dbReference type="InterPro" id="IPR002347">
    <property type="entry name" value="SDR_fam"/>
</dbReference>
<dbReference type="PANTHER" id="PTHR42901:SF1">
    <property type="entry name" value="ALCOHOL DEHYDROGENASE"/>
    <property type="match status" value="1"/>
</dbReference>
<dbReference type="InterPro" id="IPR036291">
    <property type="entry name" value="NAD(P)-bd_dom_sf"/>
</dbReference>
<keyword evidence="5" id="KW-1185">Reference proteome</keyword>
<proteinExistence type="inferred from homology"/>
<dbReference type="OrthoDB" id="1933717at2759"/>
<evidence type="ECO:0000313" key="5">
    <source>
        <dbReference type="Proteomes" id="UP000800036"/>
    </source>
</evidence>
<dbReference type="PRINTS" id="PR00080">
    <property type="entry name" value="SDRFAMILY"/>
</dbReference>
<reference evidence="4" key="1">
    <citation type="journal article" date="2020" name="Stud. Mycol.">
        <title>101 Dothideomycetes genomes: a test case for predicting lifestyles and emergence of pathogens.</title>
        <authorList>
            <person name="Haridas S."/>
            <person name="Albert R."/>
            <person name="Binder M."/>
            <person name="Bloem J."/>
            <person name="Labutti K."/>
            <person name="Salamov A."/>
            <person name="Andreopoulos B."/>
            <person name="Baker S."/>
            <person name="Barry K."/>
            <person name="Bills G."/>
            <person name="Bluhm B."/>
            <person name="Cannon C."/>
            <person name="Castanera R."/>
            <person name="Culley D."/>
            <person name="Daum C."/>
            <person name="Ezra D."/>
            <person name="Gonzalez J."/>
            <person name="Henrissat B."/>
            <person name="Kuo A."/>
            <person name="Liang C."/>
            <person name="Lipzen A."/>
            <person name="Lutzoni F."/>
            <person name="Magnuson J."/>
            <person name="Mondo S."/>
            <person name="Nolan M."/>
            <person name="Ohm R."/>
            <person name="Pangilinan J."/>
            <person name="Park H.-J."/>
            <person name="Ramirez L."/>
            <person name="Alfaro M."/>
            <person name="Sun H."/>
            <person name="Tritt A."/>
            <person name="Yoshinaga Y."/>
            <person name="Zwiers L.-H."/>
            <person name="Turgeon B."/>
            <person name="Goodwin S."/>
            <person name="Spatafora J."/>
            <person name="Crous P."/>
            <person name="Grigoriev I."/>
        </authorList>
    </citation>
    <scope>NUCLEOTIDE SEQUENCE</scope>
    <source>
        <strain evidence="4">CBS 107.79</strain>
    </source>
</reference>
<keyword evidence="2" id="KW-0560">Oxidoreductase</keyword>
<dbReference type="AlphaFoldDB" id="A0A6A5VZR6"/>